<evidence type="ECO:0000256" key="5">
    <source>
        <dbReference type="ARBA" id="ARBA00022741"/>
    </source>
</evidence>
<dbReference type="EC" id="2.7.13.3" evidence="2"/>
<keyword evidence="8" id="KW-0812">Transmembrane</keyword>
<dbReference type="InterPro" id="IPR011495">
    <property type="entry name" value="Sig_transdc_His_kin_sub2_dim/P"/>
</dbReference>
<evidence type="ECO:0000256" key="3">
    <source>
        <dbReference type="ARBA" id="ARBA00022553"/>
    </source>
</evidence>
<evidence type="ECO:0000256" key="6">
    <source>
        <dbReference type="ARBA" id="ARBA00022777"/>
    </source>
</evidence>
<sequence length="513" mass="55048">MLKQIPTGAKIFLILSAALLPLAVIGFFATLKSTQNADEDARARLGVATSESGRRLAIELVGDMTALRVALNALEADPGDAPSCARAQGVFAQQSASGTRFAIVDAERRVLCGTALPQSMMIKPAALVSPITARIVPDRGLVLAIRGSRGATSASAFFPIPFLAAIGQPSGFTPDYQAELAAGEDSLTLVPLPPRTALERREAQRADLGIGNLSLRMTIRSLPITSPLLIAMLLPILMWAAAASIGWFVVDRLLIRPLRKLRSSVAAYVPGEIIDPAEVRALPAQEIRELGDTFRTITRTVAEHEAGLADGLVRQTRLTREVHHRVKNNLQVISSLINFHARGAKSVEATAAYAGIQRRVDALAVVHRHHFAEMEEHRGLSLRSVVGELASNIRATAPEGANSLGIVLDVEPFLVNQDIATAIAFLLTEIVELAMSCNPGAQIRISVKPSDVAERATVRISSPALIEGDVLRQVVGERYGRVMEGLSRQLRSKLHHDPLIGAYEISVAITGRD</sequence>
<dbReference type="PANTHER" id="PTHR41523">
    <property type="entry name" value="TWO-COMPONENT SYSTEM SENSOR PROTEIN"/>
    <property type="match status" value="1"/>
</dbReference>
<keyword evidence="8" id="KW-1133">Transmembrane helix</keyword>
<evidence type="ECO:0000256" key="2">
    <source>
        <dbReference type="ARBA" id="ARBA00012438"/>
    </source>
</evidence>
<evidence type="ECO:0000256" key="4">
    <source>
        <dbReference type="ARBA" id="ARBA00022679"/>
    </source>
</evidence>
<evidence type="ECO:0000259" key="9">
    <source>
        <dbReference type="Pfam" id="PF07568"/>
    </source>
</evidence>
<protein>
    <recommendedName>
        <fullName evidence="2">histidine kinase</fullName>
        <ecNumber evidence="2">2.7.13.3</ecNumber>
    </recommendedName>
</protein>
<reference evidence="11" key="1">
    <citation type="journal article" date="2019" name="Int. J. Syst. Evol. Microbiol.">
        <title>The Global Catalogue of Microorganisms (GCM) 10K type strain sequencing project: providing services to taxonomists for standard genome sequencing and annotation.</title>
        <authorList>
            <consortium name="The Broad Institute Genomics Platform"/>
            <consortium name="The Broad Institute Genome Sequencing Center for Infectious Disease"/>
            <person name="Wu L."/>
            <person name="Ma J."/>
        </authorList>
    </citation>
    <scope>NUCLEOTIDE SEQUENCE [LARGE SCALE GENOMIC DNA]</scope>
    <source>
        <strain evidence="11">KCTC 42739</strain>
    </source>
</reference>
<keyword evidence="8" id="KW-0472">Membrane</keyword>
<dbReference type="RefSeq" id="WP_261293046.1">
    <property type="nucleotide sequence ID" value="NZ_JANQBK010000001.1"/>
</dbReference>
<keyword evidence="4 10" id="KW-0808">Transferase</keyword>
<feature type="transmembrane region" description="Helical" evidence="8">
    <location>
        <begin position="228"/>
        <end position="250"/>
    </location>
</feature>
<feature type="transmembrane region" description="Helical" evidence="8">
    <location>
        <begin position="12"/>
        <end position="31"/>
    </location>
</feature>
<evidence type="ECO:0000256" key="8">
    <source>
        <dbReference type="SAM" id="Phobius"/>
    </source>
</evidence>
<dbReference type="EMBL" id="JBHRXP010000007">
    <property type="protein sequence ID" value="MFC3581756.1"/>
    <property type="molecule type" value="Genomic_DNA"/>
</dbReference>
<evidence type="ECO:0000256" key="1">
    <source>
        <dbReference type="ARBA" id="ARBA00000085"/>
    </source>
</evidence>
<gene>
    <name evidence="10" type="ORF">ACFONA_16420</name>
</gene>
<evidence type="ECO:0000313" key="10">
    <source>
        <dbReference type="EMBL" id="MFC3581756.1"/>
    </source>
</evidence>
<evidence type="ECO:0000256" key="7">
    <source>
        <dbReference type="ARBA" id="ARBA00022840"/>
    </source>
</evidence>
<keyword evidence="3" id="KW-0597">Phosphoprotein</keyword>
<dbReference type="Proteomes" id="UP001595713">
    <property type="component" value="Unassembled WGS sequence"/>
</dbReference>
<keyword evidence="6 10" id="KW-0418">Kinase</keyword>
<organism evidence="10 11">
    <name type="scientific">Sphingomonas hylomeconis</name>
    <dbReference type="NCBI Taxonomy" id="1395958"/>
    <lineage>
        <taxon>Bacteria</taxon>
        <taxon>Pseudomonadati</taxon>
        <taxon>Pseudomonadota</taxon>
        <taxon>Alphaproteobacteria</taxon>
        <taxon>Sphingomonadales</taxon>
        <taxon>Sphingomonadaceae</taxon>
        <taxon>Sphingomonas</taxon>
    </lineage>
</organism>
<dbReference type="Gene3D" id="3.30.450.20">
    <property type="entry name" value="PAS domain"/>
    <property type="match status" value="1"/>
</dbReference>
<dbReference type="Pfam" id="PF07568">
    <property type="entry name" value="HisKA_2"/>
    <property type="match status" value="1"/>
</dbReference>
<dbReference type="GO" id="GO:0004673">
    <property type="term" value="F:protein histidine kinase activity"/>
    <property type="evidence" value="ECO:0007669"/>
    <property type="project" value="UniProtKB-EC"/>
</dbReference>
<accession>A0ABV7T044</accession>
<keyword evidence="5" id="KW-0547">Nucleotide-binding</keyword>
<evidence type="ECO:0000313" key="11">
    <source>
        <dbReference type="Proteomes" id="UP001595713"/>
    </source>
</evidence>
<keyword evidence="11" id="KW-1185">Reference proteome</keyword>
<comment type="catalytic activity">
    <reaction evidence="1">
        <text>ATP + protein L-histidine = ADP + protein N-phospho-L-histidine.</text>
        <dbReference type="EC" id="2.7.13.3"/>
    </reaction>
</comment>
<name>A0ABV7T044_9SPHN</name>
<keyword evidence="7" id="KW-0067">ATP-binding</keyword>
<feature type="domain" description="Signal transduction histidine kinase subgroup 2 dimerisation and phosphoacceptor" evidence="9">
    <location>
        <begin position="321"/>
        <end position="395"/>
    </location>
</feature>
<comment type="caution">
    <text evidence="10">The sequence shown here is derived from an EMBL/GenBank/DDBJ whole genome shotgun (WGS) entry which is preliminary data.</text>
</comment>
<dbReference type="PANTHER" id="PTHR41523:SF8">
    <property type="entry name" value="ETHYLENE RESPONSE SENSOR PROTEIN"/>
    <property type="match status" value="1"/>
</dbReference>
<proteinExistence type="predicted"/>